<keyword evidence="1" id="KW-0472">Membrane</keyword>
<gene>
    <name evidence="2" type="ORF">ACFSVN_09415</name>
</gene>
<name>A0ABW5JKR3_9BACT</name>
<dbReference type="NCBIfam" id="TIGR01167">
    <property type="entry name" value="LPXTG_anchor"/>
    <property type="match status" value="1"/>
</dbReference>
<accession>A0ABW5JKR3</accession>
<evidence type="ECO:0000256" key="1">
    <source>
        <dbReference type="SAM" id="Phobius"/>
    </source>
</evidence>
<proteinExistence type="predicted"/>
<dbReference type="Pfam" id="PF11381">
    <property type="entry name" value="DUF3185"/>
    <property type="match status" value="1"/>
</dbReference>
<feature type="transmembrane region" description="Helical" evidence="1">
    <location>
        <begin position="5"/>
        <end position="21"/>
    </location>
</feature>
<sequence length="65" mass="6712">MKRTISVALFIAGVLLLYFGYQEYNSFGSELDQAFGGAGSTNAIIMLVVGAVAAILGGAGLVKKK</sequence>
<reference evidence="3" key="1">
    <citation type="journal article" date="2019" name="Int. J. Syst. Evol. Microbiol.">
        <title>The Global Catalogue of Microorganisms (GCM) 10K type strain sequencing project: providing services to taxonomists for standard genome sequencing and annotation.</title>
        <authorList>
            <consortium name="The Broad Institute Genomics Platform"/>
            <consortium name="The Broad Institute Genome Sequencing Center for Infectious Disease"/>
            <person name="Wu L."/>
            <person name="Ma J."/>
        </authorList>
    </citation>
    <scope>NUCLEOTIDE SEQUENCE [LARGE SCALE GENOMIC DNA]</scope>
    <source>
        <strain evidence="3">KCTC 52042</strain>
    </source>
</reference>
<evidence type="ECO:0000313" key="2">
    <source>
        <dbReference type="EMBL" id="MFD2532661.1"/>
    </source>
</evidence>
<evidence type="ECO:0000313" key="3">
    <source>
        <dbReference type="Proteomes" id="UP001597460"/>
    </source>
</evidence>
<dbReference type="EMBL" id="JBHULI010000024">
    <property type="protein sequence ID" value="MFD2532661.1"/>
    <property type="molecule type" value="Genomic_DNA"/>
</dbReference>
<feature type="transmembrane region" description="Helical" evidence="1">
    <location>
        <begin position="41"/>
        <end position="62"/>
    </location>
</feature>
<comment type="caution">
    <text evidence="2">The sequence shown here is derived from an EMBL/GenBank/DDBJ whole genome shotgun (WGS) entry which is preliminary data.</text>
</comment>
<dbReference type="Proteomes" id="UP001597460">
    <property type="component" value="Unassembled WGS sequence"/>
</dbReference>
<protein>
    <submittedName>
        <fullName evidence="2">DUF3185 family protein</fullName>
    </submittedName>
</protein>
<keyword evidence="1" id="KW-1133">Transmembrane helix</keyword>
<dbReference type="RefSeq" id="WP_390301473.1">
    <property type="nucleotide sequence ID" value="NZ_JBHULI010000024.1"/>
</dbReference>
<dbReference type="InterPro" id="IPR021521">
    <property type="entry name" value="DUF3185"/>
</dbReference>
<organism evidence="2 3">
    <name type="scientific">Gracilimonas halophila</name>
    <dbReference type="NCBI Taxonomy" id="1834464"/>
    <lineage>
        <taxon>Bacteria</taxon>
        <taxon>Pseudomonadati</taxon>
        <taxon>Balneolota</taxon>
        <taxon>Balneolia</taxon>
        <taxon>Balneolales</taxon>
        <taxon>Balneolaceae</taxon>
        <taxon>Gracilimonas</taxon>
    </lineage>
</organism>
<keyword evidence="1" id="KW-0812">Transmembrane</keyword>
<keyword evidence="3" id="KW-1185">Reference proteome</keyword>